<evidence type="ECO:0000313" key="7">
    <source>
        <dbReference type="EMBL" id="GAG09867.1"/>
    </source>
</evidence>
<dbReference type="PANTHER" id="PTHR43255">
    <property type="entry name" value="IRON-SULFUR-BINDING OXIDOREDUCTASE FADF-RELATED-RELATED"/>
    <property type="match status" value="1"/>
</dbReference>
<keyword evidence="1" id="KW-0004">4Fe-4S</keyword>
<dbReference type="InterPro" id="IPR051460">
    <property type="entry name" value="HdrC_iron-sulfur_subunit"/>
</dbReference>
<keyword evidence="5" id="KW-0411">Iron-sulfur</keyword>
<dbReference type="GO" id="GO:0005886">
    <property type="term" value="C:plasma membrane"/>
    <property type="evidence" value="ECO:0007669"/>
    <property type="project" value="TreeGrafter"/>
</dbReference>
<evidence type="ECO:0000256" key="2">
    <source>
        <dbReference type="ARBA" id="ARBA00022723"/>
    </source>
</evidence>
<proteinExistence type="predicted"/>
<keyword evidence="3" id="KW-0560">Oxidoreductase</keyword>
<dbReference type="PANTHER" id="PTHR43255:SF1">
    <property type="entry name" value="IRON-SULFUR-BINDING OXIDOREDUCTASE FADF-RELATED"/>
    <property type="match status" value="1"/>
</dbReference>
<dbReference type="EMBL" id="BARS01028556">
    <property type="protein sequence ID" value="GAG09867.1"/>
    <property type="molecule type" value="Genomic_DNA"/>
</dbReference>
<evidence type="ECO:0000256" key="1">
    <source>
        <dbReference type="ARBA" id="ARBA00022485"/>
    </source>
</evidence>
<keyword evidence="4" id="KW-0408">Iron</keyword>
<protein>
    <recommendedName>
        <fullName evidence="6">Cysteine-rich domain-containing protein</fullName>
    </recommendedName>
</protein>
<comment type="caution">
    <text evidence="7">The sequence shown here is derived from an EMBL/GenBank/DDBJ whole genome shotgun (WGS) entry which is preliminary data.</text>
</comment>
<dbReference type="GO" id="GO:0046872">
    <property type="term" value="F:metal ion binding"/>
    <property type="evidence" value="ECO:0007669"/>
    <property type="project" value="UniProtKB-KW"/>
</dbReference>
<dbReference type="AlphaFoldDB" id="X0VF46"/>
<keyword evidence="2" id="KW-0479">Metal-binding</keyword>
<dbReference type="Pfam" id="PF02754">
    <property type="entry name" value="CCG"/>
    <property type="match status" value="2"/>
</dbReference>
<evidence type="ECO:0000259" key="6">
    <source>
        <dbReference type="Pfam" id="PF02754"/>
    </source>
</evidence>
<feature type="domain" description="Cysteine-rich" evidence="6">
    <location>
        <begin position="3"/>
        <end position="70"/>
    </location>
</feature>
<dbReference type="GO" id="GO:0051539">
    <property type="term" value="F:4 iron, 4 sulfur cluster binding"/>
    <property type="evidence" value="ECO:0007669"/>
    <property type="project" value="UniProtKB-KW"/>
</dbReference>
<feature type="domain" description="Cysteine-rich" evidence="6">
    <location>
        <begin position="110"/>
        <end position="195"/>
    </location>
</feature>
<feature type="non-terminal residue" evidence="7">
    <location>
        <position position="1"/>
    </location>
</feature>
<reference evidence="7" key="1">
    <citation type="journal article" date="2014" name="Front. Microbiol.">
        <title>High frequency of phylogenetically diverse reductive dehalogenase-homologous genes in deep subseafloor sedimentary metagenomes.</title>
        <authorList>
            <person name="Kawai M."/>
            <person name="Futagami T."/>
            <person name="Toyoda A."/>
            <person name="Takaki Y."/>
            <person name="Nishi S."/>
            <person name="Hori S."/>
            <person name="Arai W."/>
            <person name="Tsubouchi T."/>
            <person name="Morono Y."/>
            <person name="Uchiyama I."/>
            <person name="Ito T."/>
            <person name="Fujiyama A."/>
            <person name="Inagaki F."/>
            <person name="Takami H."/>
        </authorList>
    </citation>
    <scope>NUCLEOTIDE SEQUENCE</scope>
    <source>
        <strain evidence="7">Expedition CK06-06</strain>
    </source>
</reference>
<sequence>QLTTKAMAKILHILGVDFAILGPEESSDGDSQRLAGERGLFEMLAEKNGKAFGKYEFNEIITSDPHSYNAIKNEYPKLGINYPVQHFTEFVAARIEEIKPKLKDNGEVRVTYHDPCYLGRANGVYDAPRTILEAIPGVEFVEMSHSRSNSLCCGGGGGGMWLDGFQWEKAHVRLSEWRIKEAVDVNADILAVSCPYEPPRFEDAAKMVEGASRLVVKDIAELLAESLEVDK</sequence>
<name>X0VF46_9ZZZZ</name>
<dbReference type="GO" id="GO:0016491">
    <property type="term" value="F:oxidoreductase activity"/>
    <property type="evidence" value="ECO:0007669"/>
    <property type="project" value="UniProtKB-KW"/>
</dbReference>
<evidence type="ECO:0000256" key="3">
    <source>
        <dbReference type="ARBA" id="ARBA00023002"/>
    </source>
</evidence>
<organism evidence="7">
    <name type="scientific">marine sediment metagenome</name>
    <dbReference type="NCBI Taxonomy" id="412755"/>
    <lineage>
        <taxon>unclassified sequences</taxon>
        <taxon>metagenomes</taxon>
        <taxon>ecological metagenomes</taxon>
    </lineage>
</organism>
<dbReference type="InterPro" id="IPR004017">
    <property type="entry name" value="Cys_rich_dom"/>
</dbReference>
<evidence type="ECO:0000256" key="4">
    <source>
        <dbReference type="ARBA" id="ARBA00023004"/>
    </source>
</evidence>
<accession>X0VF46</accession>
<evidence type="ECO:0000256" key="5">
    <source>
        <dbReference type="ARBA" id="ARBA00023014"/>
    </source>
</evidence>
<gene>
    <name evidence="7" type="ORF">S01H1_44748</name>
</gene>